<evidence type="ECO:0000256" key="2">
    <source>
        <dbReference type="ARBA" id="ARBA00023157"/>
    </source>
</evidence>
<dbReference type="PROSITE" id="PS50853">
    <property type="entry name" value="FN3"/>
    <property type="match status" value="1"/>
</dbReference>
<keyword evidence="4" id="KW-0812">Transmembrane</keyword>
<dbReference type="InterPro" id="IPR003598">
    <property type="entry name" value="Ig_sub2"/>
</dbReference>
<dbReference type="SUPFAM" id="SSF48726">
    <property type="entry name" value="Immunoglobulin"/>
    <property type="match status" value="4"/>
</dbReference>
<evidence type="ECO:0000259" key="7">
    <source>
        <dbReference type="PROSITE" id="PS50853"/>
    </source>
</evidence>
<proteinExistence type="predicted"/>
<sequence length="1135" mass="127958">MNLMIILTFLIIFLSNGYCFEEGIFKLPELTVSTNNTYLLRKEETRLTCQVTGEEWQEAILDRIFWIKDGTPVTELNQRREKIDLVEHGDTLRVLDAHQNNEGDYQCSAIVRNIRLSDGRYASSHLVSAPIKLRRARITKFERYIEVTIRVRQGYVARLPCFGLPDVIPGPPEIWFEKQGQESVPLGRTGNERFIATYTGMQITITQPSDAGRYFCVVRNSYTNQTRKAPRPIVLMVEPTRVADGSDLPRPQFIYPEDVNNLSEPIPLHVVAGQTAILECVIWGAKPVWNKADYSLQQISLTDDRARIRQIAGNLRIKSVSISDAGEYVCHAVTPSPLDSSYDLLRNDHPKVRYQLIVHAPTNVRLMLAQQVHDKSWQLSCYAHNLRYEIPMVYANGLALIDAMKEMGVPPQTNFYTNPINVTLQANNPLSGSIQCISRPAMEEAEVYGVGLERGRAMNLYVDARLNIKHDLILQGPANATKTVGDRVQMTCKTVSPTVKVRWTKDAKLLNLMHNRRLRLFGNGTLEISDLQLEDQGMYTCEANKTTGLETSSESAMLIVENRKSINNERAIHEESTHFLMNRLTIKKPSAFVTGHNVRVQWNFFPSNHPDVGRLSKQKIEFRHANQTSWALAEQVQGHVRAETIHRLSPGLRYIFRVVGFLDDGSVIESETTDWLSILPSPHMIPSEPHIVRLQTVSHNSMLVAWNHSALVSNGDAEKFIVSYGPTRRNVEPKSVEVSSSSMEMLLTDLEPSTEYRVTVTAENDAGRSHPSRDRKSKTFGLSPIIEQEDGFWARLKKNFGDFSPAMSIKFVVMMFSASIAVCLLILLCCLTCCQLNDWHERRRTRKKAYKEHGAHNIYSDQGYKNGKIYKQRPMFNSDPIDELSPLNYHEQYDEKKENINKDENSSERLRLESKPAPNLYGNINESMHSFNGSRMSLERGPRSDYTNTNMNGFMNDATYADLNLGLYRMNGLPVAGSMATMRGCSALSSHELLPQTTRSPFRSISSATGAAYSSYLPKLRNGERGILSYSPDEYSSTLLDSNSSAPLLANGSNSTTRNQLSQSPDSLINGQNHDLGLPKSLHEGKQQLLSTFKSSDSPTLSHLAYGTLDRRRLCGSTRGSTADMMRSITRLSDD</sequence>
<dbReference type="InterPro" id="IPR013098">
    <property type="entry name" value="Ig_I-set"/>
</dbReference>
<evidence type="ECO:0000259" key="6">
    <source>
        <dbReference type="PROSITE" id="PS50835"/>
    </source>
</evidence>
<evidence type="ECO:0000256" key="4">
    <source>
        <dbReference type="SAM" id="Phobius"/>
    </source>
</evidence>
<organism evidence="8 9">
    <name type="scientific">Acrobeloides nanus</name>
    <dbReference type="NCBI Taxonomy" id="290746"/>
    <lineage>
        <taxon>Eukaryota</taxon>
        <taxon>Metazoa</taxon>
        <taxon>Ecdysozoa</taxon>
        <taxon>Nematoda</taxon>
        <taxon>Chromadorea</taxon>
        <taxon>Rhabditida</taxon>
        <taxon>Tylenchina</taxon>
        <taxon>Cephalobomorpha</taxon>
        <taxon>Cephaloboidea</taxon>
        <taxon>Cephalobidae</taxon>
        <taxon>Acrobeloides</taxon>
    </lineage>
</organism>
<keyword evidence="8" id="KW-1185">Reference proteome</keyword>
<accession>A0A914D2U0</accession>
<feature type="chain" id="PRO_5037171389" evidence="5">
    <location>
        <begin position="20"/>
        <end position="1135"/>
    </location>
</feature>
<feature type="signal peptide" evidence="5">
    <location>
        <begin position="1"/>
        <end position="19"/>
    </location>
</feature>
<dbReference type="Pfam" id="PF07679">
    <property type="entry name" value="I-set"/>
    <property type="match status" value="1"/>
</dbReference>
<dbReference type="InterPro" id="IPR036179">
    <property type="entry name" value="Ig-like_dom_sf"/>
</dbReference>
<evidence type="ECO:0000313" key="9">
    <source>
        <dbReference type="WBParaSite" id="ACRNAN_scaffold1810.g30831.t1"/>
    </source>
</evidence>
<dbReference type="WBParaSite" id="ACRNAN_scaffold1810.g30831.t1">
    <property type="protein sequence ID" value="ACRNAN_scaffold1810.g30831.t1"/>
    <property type="gene ID" value="ACRNAN_scaffold1810.g30831"/>
</dbReference>
<feature type="compositionally biased region" description="Polar residues" evidence="3">
    <location>
        <begin position="1046"/>
        <end position="1073"/>
    </location>
</feature>
<feature type="domain" description="Ig-like" evidence="6">
    <location>
        <begin position="130"/>
        <end position="234"/>
    </location>
</feature>
<dbReference type="GO" id="GO:0098609">
    <property type="term" value="P:cell-cell adhesion"/>
    <property type="evidence" value="ECO:0007669"/>
    <property type="project" value="TreeGrafter"/>
</dbReference>
<protein>
    <submittedName>
        <fullName evidence="9">Uncharacterized protein</fullName>
    </submittedName>
</protein>
<evidence type="ECO:0000256" key="1">
    <source>
        <dbReference type="ARBA" id="ARBA00022737"/>
    </source>
</evidence>
<feature type="domain" description="Ig-like" evidence="6">
    <location>
        <begin position="28"/>
        <end position="117"/>
    </location>
</feature>
<evidence type="ECO:0000256" key="3">
    <source>
        <dbReference type="SAM" id="MobiDB-lite"/>
    </source>
</evidence>
<keyword evidence="4" id="KW-0472">Membrane</keyword>
<dbReference type="CDD" id="cd00063">
    <property type="entry name" value="FN3"/>
    <property type="match status" value="2"/>
</dbReference>
<keyword evidence="4" id="KW-1133">Transmembrane helix</keyword>
<dbReference type="InterPro" id="IPR003599">
    <property type="entry name" value="Ig_sub"/>
</dbReference>
<dbReference type="AlphaFoldDB" id="A0A914D2U0"/>
<feature type="region of interest" description="Disordered" evidence="3">
    <location>
        <begin position="1046"/>
        <end position="1077"/>
    </location>
</feature>
<dbReference type="PANTHER" id="PTHR44170:SF55">
    <property type="entry name" value="OBSCURIN ISOFORM X2"/>
    <property type="match status" value="1"/>
</dbReference>
<dbReference type="PANTHER" id="PTHR44170">
    <property type="entry name" value="PROTEIN SIDEKICK"/>
    <property type="match status" value="1"/>
</dbReference>
<dbReference type="Gene3D" id="2.60.40.10">
    <property type="entry name" value="Immunoglobulins"/>
    <property type="match status" value="6"/>
</dbReference>
<dbReference type="InterPro" id="IPR007110">
    <property type="entry name" value="Ig-like_dom"/>
</dbReference>
<feature type="domain" description="Ig-like" evidence="6">
    <location>
        <begin position="251"/>
        <end position="332"/>
    </location>
</feature>
<keyword evidence="2" id="KW-1015">Disulfide bond</keyword>
<dbReference type="SMART" id="SM00409">
    <property type="entry name" value="IG"/>
    <property type="match status" value="4"/>
</dbReference>
<dbReference type="PROSITE" id="PS50835">
    <property type="entry name" value="IG_LIKE"/>
    <property type="match status" value="4"/>
</dbReference>
<dbReference type="SMART" id="SM00408">
    <property type="entry name" value="IGc2"/>
    <property type="match status" value="4"/>
</dbReference>
<evidence type="ECO:0000256" key="5">
    <source>
        <dbReference type="SAM" id="SignalP"/>
    </source>
</evidence>
<reference evidence="9" key="1">
    <citation type="submission" date="2022-11" db="UniProtKB">
        <authorList>
            <consortium name="WormBaseParasite"/>
        </authorList>
    </citation>
    <scope>IDENTIFICATION</scope>
</reference>
<feature type="transmembrane region" description="Helical" evidence="4">
    <location>
        <begin position="811"/>
        <end position="834"/>
    </location>
</feature>
<dbReference type="InterPro" id="IPR036116">
    <property type="entry name" value="FN3_sf"/>
</dbReference>
<dbReference type="Pfam" id="PF13927">
    <property type="entry name" value="Ig_3"/>
    <property type="match status" value="2"/>
</dbReference>
<dbReference type="InterPro" id="IPR013783">
    <property type="entry name" value="Ig-like_fold"/>
</dbReference>
<feature type="domain" description="Fibronectin type-III" evidence="7">
    <location>
        <begin position="688"/>
        <end position="785"/>
    </location>
</feature>
<dbReference type="InterPro" id="IPR003961">
    <property type="entry name" value="FN3_dom"/>
</dbReference>
<dbReference type="Proteomes" id="UP000887540">
    <property type="component" value="Unplaced"/>
</dbReference>
<keyword evidence="1" id="KW-0677">Repeat</keyword>
<dbReference type="Pfam" id="PF00041">
    <property type="entry name" value="fn3"/>
    <property type="match status" value="1"/>
</dbReference>
<feature type="domain" description="Ig-like" evidence="6">
    <location>
        <begin position="485"/>
        <end position="557"/>
    </location>
</feature>
<dbReference type="SUPFAM" id="SSF49265">
    <property type="entry name" value="Fibronectin type III"/>
    <property type="match status" value="1"/>
</dbReference>
<name>A0A914D2U0_9BILA</name>
<keyword evidence="5" id="KW-0732">Signal</keyword>
<evidence type="ECO:0000313" key="8">
    <source>
        <dbReference type="Proteomes" id="UP000887540"/>
    </source>
</evidence>
<dbReference type="SMART" id="SM00060">
    <property type="entry name" value="FN3"/>
    <property type="match status" value="2"/>
</dbReference>